<dbReference type="InterPro" id="IPR007750">
    <property type="entry name" value="DUF674"/>
</dbReference>
<evidence type="ECO:0000313" key="1">
    <source>
        <dbReference type="EMBL" id="TXG49706.1"/>
    </source>
</evidence>
<dbReference type="AlphaFoldDB" id="A0A5C7H0A3"/>
<gene>
    <name evidence="1" type="ORF">EZV62_025581</name>
</gene>
<evidence type="ECO:0000313" key="2">
    <source>
        <dbReference type="Proteomes" id="UP000323000"/>
    </source>
</evidence>
<proteinExistence type="predicted"/>
<dbReference type="PANTHER" id="PTHR33103:SF19">
    <property type="entry name" value="OS09G0544700 PROTEIN"/>
    <property type="match status" value="1"/>
</dbReference>
<keyword evidence="2" id="KW-1185">Reference proteome</keyword>
<dbReference type="OrthoDB" id="2014278at2759"/>
<protein>
    <recommendedName>
        <fullName evidence="3">DUF674 domain-containing protein</fullName>
    </recommendedName>
</protein>
<dbReference type="PANTHER" id="PTHR33103">
    <property type="entry name" value="OS01G0153900 PROTEIN"/>
    <property type="match status" value="1"/>
</dbReference>
<evidence type="ECO:0008006" key="3">
    <source>
        <dbReference type="Google" id="ProtNLM"/>
    </source>
</evidence>
<comment type="caution">
    <text evidence="1">The sequence shown here is derived from an EMBL/GenBank/DDBJ whole genome shotgun (WGS) entry which is preliminary data.</text>
</comment>
<name>A0A5C7H0A3_9ROSI</name>
<organism evidence="1 2">
    <name type="scientific">Acer yangbiense</name>
    <dbReference type="NCBI Taxonomy" id="1000413"/>
    <lineage>
        <taxon>Eukaryota</taxon>
        <taxon>Viridiplantae</taxon>
        <taxon>Streptophyta</taxon>
        <taxon>Embryophyta</taxon>
        <taxon>Tracheophyta</taxon>
        <taxon>Spermatophyta</taxon>
        <taxon>Magnoliopsida</taxon>
        <taxon>eudicotyledons</taxon>
        <taxon>Gunneridae</taxon>
        <taxon>Pentapetalae</taxon>
        <taxon>rosids</taxon>
        <taxon>malvids</taxon>
        <taxon>Sapindales</taxon>
        <taxon>Sapindaceae</taxon>
        <taxon>Hippocastanoideae</taxon>
        <taxon>Acereae</taxon>
        <taxon>Acer</taxon>
    </lineage>
</organism>
<reference evidence="2" key="1">
    <citation type="journal article" date="2019" name="Gigascience">
        <title>De novo genome assembly of the endangered Acer yangbiense, a plant species with extremely small populations endemic to Yunnan Province, China.</title>
        <authorList>
            <person name="Yang J."/>
            <person name="Wariss H.M."/>
            <person name="Tao L."/>
            <person name="Zhang R."/>
            <person name="Yun Q."/>
            <person name="Hollingsworth P."/>
            <person name="Dao Z."/>
            <person name="Luo G."/>
            <person name="Guo H."/>
            <person name="Ma Y."/>
            <person name="Sun W."/>
        </authorList>
    </citation>
    <scope>NUCLEOTIDE SEQUENCE [LARGE SCALE GENOMIC DNA]</scope>
    <source>
        <strain evidence="2">cv. Malutang</strain>
    </source>
</reference>
<dbReference type="Pfam" id="PF05056">
    <property type="entry name" value="DUF674"/>
    <property type="match status" value="2"/>
</dbReference>
<dbReference type="EMBL" id="VAHF01000012">
    <property type="protein sequence ID" value="TXG49706.1"/>
    <property type="molecule type" value="Genomic_DNA"/>
</dbReference>
<sequence length="289" mass="31943">MATATKVKLTLMIDKTAKKVIFAEAGKDFVDILFNLLSLPIGTVIKLLKNENTFCSIDNLYESLESLNASYLQPNHNKDQLLNSNVTASVLCDPLLLLPEAGPRPKQRTLYKCEKDRHVTDSKYATCPNCSAIMNYQLWYVEYQNAKNVSGGDGGVVKELITYLVTDDLCVKPVSMISGVDLLQHSVKDIGALEKRVVGFGVNEALELLRTSFKSKASLSSVFLLKKEVNELTMATTSKVNLTLMIDKTAKKVIFAEAGKDFVDILFNLLSLPIGTVIKLLKMKMRLAA</sequence>
<accession>A0A5C7H0A3</accession>
<dbReference type="Proteomes" id="UP000323000">
    <property type="component" value="Chromosome 12"/>
</dbReference>